<dbReference type="Proteomes" id="UP000887566">
    <property type="component" value="Unplaced"/>
</dbReference>
<keyword evidence="2" id="KW-0732">Signal</keyword>
<evidence type="ECO:0000313" key="4">
    <source>
        <dbReference type="WBParaSite" id="PSAMB.scaffold359size54766.g4916.t1"/>
    </source>
</evidence>
<feature type="signal peptide" evidence="2">
    <location>
        <begin position="1"/>
        <end position="21"/>
    </location>
</feature>
<accession>A0A914W9I7</accession>
<dbReference type="AlphaFoldDB" id="A0A914W9I7"/>
<dbReference type="WBParaSite" id="PSAMB.scaffold359size54766.g4916.t1">
    <property type="protein sequence ID" value="PSAMB.scaffold359size54766.g4916.t1"/>
    <property type="gene ID" value="PSAMB.scaffold359size54766.g4916"/>
</dbReference>
<keyword evidence="3" id="KW-1185">Reference proteome</keyword>
<evidence type="ECO:0000256" key="1">
    <source>
        <dbReference type="SAM" id="MobiDB-lite"/>
    </source>
</evidence>
<proteinExistence type="predicted"/>
<evidence type="ECO:0000256" key="2">
    <source>
        <dbReference type="SAM" id="SignalP"/>
    </source>
</evidence>
<protein>
    <submittedName>
        <fullName evidence="4">Uncharacterized protein</fullName>
    </submittedName>
</protein>
<feature type="region of interest" description="Disordered" evidence="1">
    <location>
        <begin position="67"/>
        <end position="87"/>
    </location>
</feature>
<organism evidence="3 4">
    <name type="scientific">Plectus sambesii</name>
    <dbReference type="NCBI Taxonomy" id="2011161"/>
    <lineage>
        <taxon>Eukaryota</taxon>
        <taxon>Metazoa</taxon>
        <taxon>Ecdysozoa</taxon>
        <taxon>Nematoda</taxon>
        <taxon>Chromadorea</taxon>
        <taxon>Plectida</taxon>
        <taxon>Plectina</taxon>
        <taxon>Plectoidea</taxon>
        <taxon>Plectidae</taxon>
        <taxon>Plectus</taxon>
    </lineage>
</organism>
<reference evidence="4" key="1">
    <citation type="submission" date="2022-11" db="UniProtKB">
        <authorList>
            <consortium name="WormBaseParasite"/>
        </authorList>
    </citation>
    <scope>IDENTIFICATION</scope>
</reference>
<evidence type="ECO:0000313" key="3">
    <source>
        <dbReference type="Proteomes" id="UP000887566"/>
    </source>
</evidence>
<sequence>MARLVLIAAVLLISVALLTSADSDGCRGFGNGLCVKGGRGFCRGECVQTGSWGRSDCDCWERNRSYRGRQRTRGWDPRRGWGNGPRG</sequence>
<feature type="chain" id="PRO_5037310705" evidence="2">
    <location>
        <begin position="22"/>
        <end position="87"/>
    </location>
</feature>
<name>A0A914W9I7_9BILA</name>